<dbReference type="SMART" id="SM00406">
    <property type="entry name" value="IGv"/>
    <property type="match status" value="1"/>
</dbReference>
<dbReference type="GO" id="GO:0005886">
    <property type="term" value="C:plasma membrane"/>
    <property type="evidence" value="ECO:0007669"/>
    <property type="project" value="TreeGrafter"/>
</dbReference>
<feature type="domain" description="Ig-like" evidence="3">
    <location>
        <begin position="11"/>
        <end position="99"/>
    </location>
</feature>
<proteinExistence type="predicted"/>
<keyword evidence="2" id="KW-0391">Immunity</keyword>
<reference evidence="4 5" key="1">
    <citation type="submission" date="2019-04" db="EMBL/GenBank/DDBJ databases">
        <authorList>
            <consortium name="Wellcome Sanger Institute Data Sharing"/>
        </authorList>
    </citation>
    <scope>NUCLEOTIDE SEQUENCE [LARGE SCALE GENOMIC DNA]</scope>
</reference>
<dbReference type="GO" id="GO:0007166">
    <property type="term" value="P:cell surface receptor signaling pathway"/>
    <property type="evidence" value="ECO:0007669"/>
    <property type="project" value="TreeGrafter"/>
</dbReference>
<name>A0A8C9R765_SCLFO</name>
<organism evidence="4 5">
    <name type="scientific">Scleropages formosus</name>
    <name type="common">Asian bonytongue</name>
    <name type="synonym">Osteoglossum formosum</name>
    <dbReference type="NCBI Taxonomy" id="113540"/>
    <lineage>
        <taxon>Eukaryota</taxon>
        <taxon>Metazoa</taxon>
        <taxon>Chordata</taxon>
        <taxon>Craniata</taxon>
        <taxon>Vertebrata</taxon>
        <taxon>Euteleostomi</taxon>
        <taxon>Actinopterygii</taxon>
        <taxon>Neopterygii</taxon>
        <taxon>Teleostei</taxon>
        <taxon>Osteoglossocephala</taxon>
        <taxon>Osteoglossomorpha</taxon>
        <taxon>Osteoglossiformes</taxon>
        <taxon>Osteoglossidae</taxon>
        <taxon>Scleropages</taxon>
    </lineage>
</organism>
<keyword evidence="1" id="KW-0732">Signal</keyword>
<dbReference type="GeneTree" id="ENSGT00940000170134"/>
<evidence type="ECO:0000256" key="1">
    <source>
        <dbReference type="ARBA" id="ARBA00022729"/>
    </source>
</evidence>
<dbReference type="InterPro" id="IPR013783">
    <property type="entry name" value="Ig-like_fold"/>
</dbReference>
<protein>
    <recommendedName>
        <fullName evidence="3">Ig-like domain-containing protein</fullName>
    </recommendedName>
</protein>
<dbReference type="Pfam" id="PF07686">
    <property type="entry name" value="V-set"/>
    <property type="match status" value="1"/>
</dbReference>
<dbReference type="PANTHER" id="PTHR23268">
    <property type="entry name" value="T-CELL RECEPTOR BETA CHAIN"/>
    <property type="match status" value="1"/>
</dbReference>
<accession>A0A8C9R765</accession>
<reference evidence="4" key="2">
    <citation type="submission" date="2025-08" db="UniProtKB">
        <authorList>
            <consortium name="Ensembl"/>
        </authorList>
    </citation>
    <scope>IDENTIFICATION</scope>
</reference>
<dbReference type="Proteomes" id="UP000694397">
    <property type="component" value="Chromosome 15"/>
</dbReference>
<dbReference type="PANTHER" id="PTHR23268:SF102">
    <property type="entry name" value="IMMUNOGLOBULIN V-SET DOMAIN-CONTAINING PROTEIN"/>
    <property type="match status" value="1"/>
</dbReference>
<dbReference type="InterPro" id="IPR007110">
    <property type="entry name" value="Ig-like_dom"/>
</dbReference>
<dbReference type="Ensembl" id="ENSSFOT00015010737.2">
    <property type="protein sequence ID" value="ENSSFOP00015010591.2"/>
    <property type="gene ID" value="ENSSFOG00015006872.2"/>
</dbReference>
<keyword evidence="5" id="KW-1185">Reference proteome</keyword>
<dbReference type="SUPFAM" id="SSF48726">
    <property type="entry name" value="Immunoglobulin"/>
    <property type="match status" value="1"/>
</dbReference>
<dbReference type="PROSITE" id="PS50835">
    <property type="entry name" value="IG_LIKE"/>
    <property type="match status" value="1"/>
</dbReference>
<evidence type="ECO:0000313" key="4">
    <source>
        <dbReference type="Ensembl" id="ENSSFOP00015010591.2"/>
    </source>
</evidence>
<evidence type="ECO:0000313" key="5">
    <source>
        <dbReference type="Proteomes" id="UP000694397"/>
    </source>
</evidence>
<evidence type="ECO:0000256" key="2">
    <source>
        <dbReference type="ARBA" id="ARBA00022859"/>
    </source>
</evidence>
<sequence length="130" mass="15066">MSLFHTSLEGHAVVQSPDLFVERGLNVTLTCSQNKTDFNSMYWFRQRPGQALKLVVYSYVQMENMEEEFKSRFSAKRIDTSLSLTLHHLQVADSAVYFCAKQETQWCTLIWAWNKNTSHLPTQPPPSHNI</sequence>
<dbReference type="Gene3D" id="2.60.40.10">
    <property type="entry name" value="Immunoglobulins"/>
    <property type="match status" value="1"/>
</dbReference>
<dbReference type="AlphaFoldDB" id="A0A8C9R765"/>
<evidence type="ECO:0000259" key="3">
    <source>
        <dbReference type="PROSITE" id="PS50835"/>
    </source>
</evidence>
<dbReference type="OrthoDB" id="9049585at2759"/>
<dbReference type="InterPro" id="IPR050413">
    <property type="entry name" value="TCR_beta_variable"/>
</dbReference>
<dbReference type="GO" id="GO:0002376">
    <property type="term" value="P:immune system process"/>
    <property type="evidence" value="ECO:0007669"/>
    <property type="project" value="UniProtKB-KW"/>
</dbReference>
<reference evidence="4" key="3">
    <citation type="submission" date="2025-09" db="UniProtKB">
        <authorList>
            <consortium name="Ensembl"/>
        </authorList>
    </citation>
    <scope>IDENTIFICATION</scope>
</reference>
<dbReference type="InterPro" id="IPR036179">
    <property type="entry name" value="Ig-like_dom_sf"/>
</dbReference>
<dbReference type="InterPro" id="IPR013106">
    <property type="entry name" value="Ig_V-set"/>
</dbReference>